<evidence type="ECO:0000259" key="1">
    <source>
        <dbReference type="SMART" id="SM00871"/>
    </source>
</evidence>
<organism evidence="2 3">
    <name type="scientific">Flexibacter flexilis DSM 6793</name>
    <dbReference type="NCBI Taxonomy" id="927664"/>
    <lineage>
        <taxon>Bacteria</taxon>
        <taxon>Pseudomonadati</taxon>
        <taxon>Bacteroidota</taxon>
        <taxon>Cytophagia</taxon>
        <taxon>Cytophagales</taxon>
        <taxon>Flexibacteraceae</taxon>
        <taxon>Flexibacter</taxon>
    </lineage>
</organism>
<protein>
    <submittedName>
        <fullName evidence="2">Predicted transcriptional regulator YdeE, contains AraC-type DNA-binding domain</fullName>
    </submittedName>
</protein>
<dbReference type="Gene3D" id="3.20.80.10">
    <property type="entry name" value="Regulatory factor, effector binding domain"/>
    <property type="match status" value="1"/>
</dbReference>
<dbReference type="PANTHER" id="PTHR36444:SF2">
    <property type="entry name" value="TRANSCRIPTIONAL REGULATOR PROTEIN YOBU-RELATED"/>
    <property type="match status" value="1"/>
</dbReference>
<dbReference type="OrthoDB" id="9801008at2"/>
<feature type="domain" description="AraC effector-binding" evidence="1">
    <location>
        <begin position="1"/>
        <end position="147"/>
    </location>
</feature>
<keyword evidence="3" id="KW-1185">Reference proteome</keyword>
<dbReference type="InterPro" id="IPR011256">
    <property type="entry name" value="Reg_factor_effector_dom_sf"/>
</dbReference>
<dbReference type="STRING" id="927664.SAMN05421780_101183"/>
<evidence type="ECO:0000313" key="2">
    <source>
        <dbReference type="EMBL" id="SFB73651.1"/>
    </source>
</evidence>
<dbReference type="RefSeq" id="WP_091505869.1">
    <property type="nucleotide sequence ID" value="NZ_FOLE01000001.1"/>
</dbReference>
<dbReference type="PANTHER" id="PTHR36444">
    <property type="entry name" value="TRANSCRIPTIONAL REGULATOR PROTEIN YOBU-RELATED"/>
    <property type="match status" value="1"/>
</dbReference>
<dbReference type="EMBL" id="FOLE01000001">
    <property type="protein sequence ID" value="SFB73651.1"/>
    <property type="molecule type" value="Genomic_DNA"/>
</dbReference>
<gene>
    <name evidence="2" type="ORF">SAMN05421780_101183</name>
</gene>
<dbReference type="Proteomes" id="UP000199514">
    <property type="component" value="Unassembled WGS sequence"/>
</dbReference>
<dbReference type="InterPro" id="IPR010499">
    <property type="entry name" value="AraC_E-bd"/>
</dbReference>
<dbReference type="Pfam" id="PF14526">
    <property type="entry name" value="Cass2"/>
    <property type="match status" value="1"/>
</dbReference>
<dbReference type="InterPro" id="IPR053182">
    <property type="entry name" value="YobU-like_regulator"/>
</dbReference>
<dbReference type="InterPro" id="IPR029441">
    <property type="entry name" value="Cass2"/>
</dbReference>
<keyword evidence="2" id="KW-0238">DNA-binding</keyword>
<evidence type="ECO:0000313" key="3">
    <source>
        <dbReference type="Proteomes" id="UP000199514"/>
    </source>
</evidence>
<dbReference type="SUPFAM" id="SSF55136">
    <property type="entry name" value="Probable bacterial effector-binding domain"/>
    <property type="match status" value="1"/>
</dbReference>
<reference evidence="2 3" key="1">
    <citation type="submission" date="2016-10" db="EMBL/GenBank/DDBJ databases">
        <authorList>
            <person name="de Groot N.N."/>
        </authorList>
    </citation>
    <scope>NUCLEOTIDE SEQUENCE [LARGE SCALE GENOMIC DNA]</scope>
    <source>
        <strain evidence="2 3">DSM 6793</strain>
    </source>
</reference>
<dbReference type="SMART" id="SM00871">
    <property type="entry name" value="AraC_E_bind"/>
    <property type="match status" value="1"/>
</dbReference>
<name>A0A1I1DFD3_9BACT</name>
<sequence length="147" mass="16424">MNGFNVIGIAVRTTNANQQAAQDLGKLWETFFSQNIMAQIPNKVSDEILSIYTDYESDYRGAYTTVLGMKVSSLDHVPEGLVGRHFPAEKFQVFVAKGAMPQAVVNTWIEIWGKDSVLGRKYTYDFEVYGAKSQNGENSEVEIFIAV</sequence>
<accession>A0A1I1DFD3</accession>
<dbReference type="GO" id="GO:0003677">
    <property type="term" value="F:DNA binding"/>
    <property type="evidence" value="ECO:0007669"/>
    <property type="project" value="UniProtKB-KW"/>
</dbReference>
<dbReference type="AlphaFoldDB" id="A0A1I1DFD3"/>
<proteinExistence type="predicted"/>